<evidence type="ECO:0000256" key="1">
    <source>
        <dbReference type="SAM" id="SignalP"/>
    </source>
</evidence>
<comment type="caution">
    <text evidence="2">The sequence shown here is derived from an EMBL/GenBank/DDBJ whole genome shotgun (WGS) entry which is preliminary data.</text>
</comment>
<feature type="signal peptide" evidence="1">
    <location>
        <begin position="1"/>
        <end position="22"/>
    </location>
</feature>
<feature type="chain" id="PRO_5041309351" evidence="1">
    <location>
        <begin position="23"/>
        <end position="87"/>
    </location>
</feature>
<keyword evidence="1" id="KW-0732">Signal</keyword>
<sequence>MRILWPQLCFLSAVLLQHLCYGKQPPLPNIILEMLKRNVDWNRDPCDNFYQHVCPISATGPFVTPVPFPQDVIEYIEGLRNASGLEA</sequence>
<dbReference type="AlphaFoldDB" id="A0AA36DBH9"/>
<reference evidence="2" key="1">
    <citation type="submission" date="2023-06" db="EMBL/GenBank/DDBJ databases">
        <authorList>
            <person name="Delattre M."/>
        </authorList>
    </citation>
    <scope>NUCLEOTIDE SEQUENCE</scope>
    <source>
        <strain evidence="2">AF72</strain>
    </source>
</reference>
<accession>A0AA36DBH9</accession>
<evidence type="ECO:0000313" key="2">
    <source>
        <dbReference type="EMBL" id="CAJ0584202.1"/>
    </source>
</evidence>
<protein>
    <submittedName>
        <fullName evidence="2">Uncharacterized protein</fullName>
    </submittedName>
</protein>
<dbReference type="Proteomes" id="UP001177023">
    <property type="component" value="Unassembled WGS sequence"/>
</dbReference>
<dbReference type="SUPFAM" id="SSF55486">
    <property type="entry name" value="Metalloproteases ('zincins'), catalytic domain"/>
    <property type="match status" value="1"/>
</dbReference>
<name>A0AA36DBH9_9BILA</name>
<feature type="non-terminal residue" evidence="2">
    <location>
        <position position="1"/>
    </location>
</feature>
<gene>
    <name evidence="2" type="ORF">MSPICULIGERA_LOCUS22263</name>
</gene>
<evidence type="ECO:0000313" key="3">
    <source>
        <dbReference type="Proteomes" id="UP001177023"/>
    </source>
</evidence>
<organism evidence="2 3">
    <name type="scientific">Mesorhabditis spiculigera</name>
    <dbReference type="NCBI Taxonomy" id="96644"/>
    <lineage>
        <taxon>Eukaryota</taxon>
        <taxon>Metazoa</taxon>
        <taxon>Ecdysozoa</taxon>
        <taxon>Nematoda</taxon>
        <taxon>Chromadorea</taxon>
        <taxon>Rhabditida</taxon>
        <taxon>Rhabditina</taxon>
        <taxon>Rhabditomorpha</taxon>
        <taxon>Rhabditoidea</taxon>
        <taxon>Rhabditidae</taxon>
        <taxon>Mesorhabditinae</taxon>
        <taxon>Mesorhabditis</taxon>
    </lineage>
</organism>
<dbReference type="EMBL" id="CATQJA010002688">
    <property type="protein sequence ID" value="CAJ0584202.1"/>
    <property type="molecule type" value="Genomic_DNA"/>
</dbReference>
<keyword evidence="3" id="KW-1185">Reference proteome</keyword>
<proteinExistence type="predicted"/>